<dbReference type="GO" id="GO:0001594">
    <property type="term" value="F:trace-amine receptor activity"/>
    <property type="evidence" value="ECO:0007669"/>
    <property type="project" value="TreeGrafter"/>
</dbReference>
<evidence type="ECO:0000256" key="5">
    <source>
        <dbReference type="ARBA" id="ARBA00023040"/>
    </source>
</evidence>
<accession>A0A6G1PVN9</accession>
<evidence type="ECO:0000256" key="3">
    <source>
        <dbReference type="ARBA" id="ARBA00022692"/>
    </source>
</evidence>
<keyword evidence="5 9" id="KW-0297">G-protein coupled receptor</keyword>
<feature type="transmembrane region" description="Helical" evidence="10">
    <location>
        <begin position="102"/>
        <end position="123"/>
    </location>
</feature>
<evidence type="ECO:0000256" key="4">
    <source>
        <dbReference type="ARBA" id="ARBA00022989"/>
    </source>
</evidence>
<evidence type="ECO:0000256" key="10">
    <source>
        <dbReference type="SAM" id="Phobius"/>
    </source>
</evidence>
<dbReference type="InterPro" id="IPR050569">
    <property type="entry name" value="TAAR"/>
</dbReference>
<feature type="transmembrane region" description="Helical" evidence="10">
    <location>
        <begin position="250"/>
        <end position="271"/>
    </location>
</feature>
<dbReference type="AlphaFoldDB" id="A0A6G1PVN9"/>
<reference evidence="13" key="2">
    <citation type="submission" date="2019-02" db="EMBL/GenBank/DDBJ databases">
        <title>Opniocepnalus argus Var Kimnra genome.</title>
        <authorList>
            <person name="Zhou C."/>
            <person name="Xiao S."/>
        </authorList>
    </citation>
    <scope>NUCLEOTIDE SEQUENCE [LARGE SCALE GENOMIC DNA]</scope>
</reference>
<dbReference type="Pfam" id="PF00001">
    <property type="entry name" value="7tm_1"/>
    <property type="match status" value="1"/>
</dbReference>
<feature type="transmembrane region" description="Helical" evidence="10">
    <location>
        <begin position="30"/>
        <end position="53"/>
    </location>
</feature>
<dbReference type="EMBL" id="CM015721">
    <property type="protein sequence ID" value="KAF3694335.1"/>
    <property type="molecule type" value="Genomic_DNA"/>
</dbReference>
<organism evidence="12 13">
    <name type="scientific">Channa argus</name>
    <name type="common">Northern snakehead</name>
    <name type="synonym">Ophicephalus argus</name>
    <dbReference type="NCBI Taxonomy" id="215402"/>
    <lineage>
        <taxon>Eukaryota</taxon>
        <taxon>Metazoa</taxon>
        <taxon>Chordata</taxon>
        <taxon>Craniata</taxon>
        <taxon>Vertebrata</taxon>
        <taxon>Euteleostomi</taxon>
        <taxon>Actinopterygii</taxon>
        <taxon>Neopterygii</taxon>
        <taxon>Teleostei</taxon>
        <taxon>Neoteleostei</taxon>
        <taxon>Acanthomorphata</taxon>
        <taxon>Anabantaria</taxon>
        <taxon>Anabantiformes</taxon>
        <taxon>Channoidei</taxon>
        <taxon>Channidae</taxon>
        <taxon>Channa</taxon>
    </lineage>
</organism>
<evidence type="ECO:0000256" key="1">
    <source>
        <dbReference type="ARBA" id="ARBA00004651"/>
    </source>
</evidence>
<evidence type="ECO:0000256" key="9">
    <source>
        <dbReference type="RuleBase" id="RU000688"/>
    </source>
</evidence>
<dbReference type="InterPro" id="IPR017452">
    <property type="entry name" value="GPCR_Rhodpsn_7TM"/>
</dbReference>
<dbReference type="Proteomes" id="UP000503349">
    <property type="component" value="Chromosome 10"/>
</dbReference>
<evidence type="ECO:0000256" key="2">
    <source>
        <dbReference type="ARBA" id="ARBA00022475"/>
    </source>
</evidence>
<protein>
    <submittedName>
        <fullName evidence="12">Trace amine-associated receptor 1</fullName>
    </submittedName>
</protein>
<dbReference type="PRINTS" id="PR00237">
    <property type="entry name" value="GPCRRHODOPSN"/>
</dbReference>
<keyword evidence="3 9" id="KW-0812">Transmembrane</keyword>
<keyword evidence="4 10" id="KW-1133">Transmembrane helix</keyword>
<evidence type="ECO:0000313" key="12">
    <source>
        <dbReference type="EMBL" id="KAF3694335.1"/>
    </source>
</evidence>
<gene>
    <name evidence="12" type="ORF">EXN66_Car010011</name>
</gene>
<dbReference type="PANTHER" id="PTHR24249">
    <property type="entry name" value="HISTAMINE RECEPTOR-RELATED G-PROTEIN COUPLED RECEPTOR"/>
    <property type="match status" value="1"/>
</dbReference>
<comment type="similarity">
    <text evidence="9">Belongs to the G-protein coupled receptor 1 family.</text>
</comment>
<evidence type="ECO:0000256" key="8">
    <source>
        <dbReference type="ARBA" id="ARBA00023224"/>
    </source>
</evidence>
<reference evidence="12 13" key="1">
    <citation type="submission" date="2019-02" db="EMBL/GenBank/DDBJ databases">
        <title>Opniocepnalus argus genome.</title>
        <authorList>
            <person name="Zhou C."/>
            <person name="Xiao S."/>
        </authorList>
    </citation>
    <scope>NUCLEOTIDE SEQUENCE [LARGE SCALE GENOMIC DNA]</scope>
    <source>
        <strain evidence="12">OARG1902GOOAL</strain>
        <tissue evidence="12">Muscle</tissue>
    </source>
</reference>
<dbReference type="PROSITE" id="PS00237">
    <property type="entry name" value="G_PROTEIN_RECEP_F1_1"/>
    <property type="match status" value="1"/>
</dbReference>
<dbReference type="PANTHER" id="PTHR24249:SF381">
    <property type="entry name" value="TRACE AMINE ASSOCIATED RECEPTOR 19P-RELATED"/>
    <property type="match status" value="1"/>
</dbReference>
<feature type="transmembrane region" description="Helical" evidence="10">
    <location>
        <begin position="144"/>
        <end position="163"/>
    </location>
</feature>
<keyword evidence="13" id="KW-1185">Reference proteome</keyword>
<evidence type="ECO:0000256" key="6">
    <source>
        <dbReference type="ARBA" id="ARBA00023136"/>
    </source>
</evidence>
<feature type="transmembrane region" description="Helical" evidence="10">
    <location>
        <begin position="65"/>
        <end position="82"/>
    </location>
</feature>
<sequence length="283" mass="31892">MEDQNRAELCFPQILNASCRREKTNSSRAALIFVLYFISGFTVVLNLLVIVSVSHFRQLHTPTNLLLLSLAVSDFLCGLVVTPLQAHELTPCWLLGDIICSLYYFACSLFTNASIGDMLLISIDRYVAICDPLHYSTRVTVTKVKIWICMCWTCCLLYSGLGYKDDLAQPGRFKSCYGECFIYSSNTEMTIDIVLSFIAPITVMIILYMRVFVTAVSQARAMRSHVAAVTLQHSGTVMTKKSELKAARTLGVVLLVYFICFCPYYLFFSYFCRISLLGPLLQL</sequence>
<keyword evidence="7 9" id="KW-0675">Receptor</keyword>
<comment type="subcellular location">
    <subcellularLocation>
        <location evidence="1">Cell membrane</location>
        <topology evidence="1">Multi-pass membrane protein</topology>
    </subcellularLocation>
</comment>
<dbReference type="SUPFAM" id="SSF81321">
    <property type="entry name" value="Family A G protein-coupled receptor-like"/>
    <property type="match status" value="1"/>
</dbReference>
<keyword evidence="6 10" id="KW-0472">Membrane</keyword>
<dbReference type="GO" id="GO:0005886">
    <property type="term" value="C:plasma membrane"/>
    <property type="evidence" value="ECO:0007669"/>
    <property type="project" value="UniProtKB-SubCell"/>
</dbReference>
<name>A0A6G1PVN9_CHAAH</name>
<dbReference type="InterPro" id="IPR000276">
    <property type="entry name" value="GPCR_Rhodpsn"/>
</dbReference>
<dbReference type="Gene3D" id="1.20.1070.10">
    <property type="entry name" value="Rhodopsin 7-helix transmembrane proteins"/>
    <property type="match status" value="1"/>
</dbReference>
<feature type="domain" description="G-protein coupled receptors family 1 profile" evidence="11">
    <location>
        <begin position="45"/>
        <end position="283"/>
    </location>
</feature>
<evidence type="ECO:0000256" key="7">
    <source>
        <dbReference type="ARBA" id="ARBA00023170"/>
    </source>
</evidence>
<feature type="transmembrane region" description="Helical" evidence="10">
    <location>
        <begin position="193"/>
        <end position="213"/>
    </location>
</feature>
<dbReference type="PROSITE" id="PS50262">
    <property type="entry name" value="G_PROTEIN_RECEP_F1_2"/>
    <property type="match status" value="1"/>
</dbReference>
<keyword evidence="8 9" id="KW-0807">Transducer</keyword>
<evidence type="ECO:0000313" key="13">
    <source>
        <dbReference type="Proteomes" id="UP000503349"/>
    </source>
</evidence>
<keyword evidence="2" id="KW-1003">Cell membrane</keyword>
<proteinExistence type="inferred from homology"/>
<evidence type="ECO:0000259" key="11">
    <source>
        <dbReference type="PROSITE" id="PS50262"/>
    </source>
</evidence>